<name>A0A7T4UPV0_9GAMM</name>
<protein>
    <recommendedName>
        <fullName evidence="4">DUF2269 family protein</fullName>
    </recommendedName>
</protein>
<accession>A0A7T4UPV0</accession>
<evidence type="ECO:0000256" key="1">
    <source>
        <dbReference type="SAM" id="Phobius"/>
    </source>
</evidence>
<evidence type="ECO:0000313" key="2">
    <source>
        <dbReference type="EMBL" id="QQD17917.1"/>
    </source>
</evidence>
<keyword evidence="1" id="KW-0812">Transmembrane</keyword>
<keyword evidence="3" id="KW-1185">Reference proteome</keyword>
<feature type="transmembrane region" description="Helical" evidence="1">
    <location>
        <begin position="77"/>
        <end position="96"/>
    </location>
</feature>
<gene>
    <name evidence="2" type="ORF">I6N98_16485</name>
</gene>
<dbReference type="Proteomes" id="UP000596063">
    <property type="component" value="Chromosome"/>
</dbReference>
<proteinExistence type="predicted"/>
<dbReference type="KEGG" id="snan:I6N98_16485"/>
<feature type="transmembrane region" description="Helical" evidence="1">
    <location>
        <begin position="102"/>
        <end position="122"/>
    </location>
</feature>
<keyword evidence="1" id="KW-0472">Membrane</keyword>
<evidence type="ECO:0000313" key="3">
    <source>
        <dbReference type="Proteomes" id="UP000596063"/>
    </source>
</evidence>
<sequence>MTLLDSMAQFLGPHYMKVKFVHLLFAMVWLWSTAVAYLTYIVPVVRRWFADPDNPALLQQRNEVLERFDDGVVLEHVAFPVVLLSGLCLLLVGGWGPDSYWLVLKLGVVCLIFLPIEIYDYWLSHFGGNKKKIRRREGGDPLSSRRYEQVMQYHLWFLVVTTPLIAIGGVSVVYLATVKPL</sequence>
<organism evidence="2 3">
    <name type="scientific">Spongiibacter nanhainus</name>
    <dbReference type="NCBI Taxonomy" id="2794344"/>
    <lineage>
        <taxon>Bacteria</taxon>
        <taxon>Pseudomonadati</taxon>
        <taxon>Pseudomonadota</taxon>
        <taxon>Gammaproteobacteria</taxon>
        <taxon>Cellvibrionales</taxon>
        <taxon>Spongiibacteraceae</taxon>
        <taxon>Spongiibacter</taxon>
    </lineage>
</organism>
<feature type="transmembrane region" description="Helical" evidence="1">
    <location>
        <begin position="20"/>
        <end position="42"/>
    </location>
</feature>
<dbReference type="AlphaFoldDB" id="A0A7T4UPV0"/>
<dbReference type="EMBL" id="CP066167">
    <property type="protein sequence ID" value="QQD17917.1"/>
    <property type="molecule type" value="Genomic_DNA"/>
</dbReference>
<reference evidence="2 3" key="1">
    <citation type="submission" date="2020-12" db="EMBL/GenBank/DDBJ databases">
        <authorList>
            <person name="Shan Y."/>
        </authorList>
    </citation>
    <scope>NUCLEOTIDE SEQUENCE [LARGE SCALE GENOMIC DNA]</scope>
    <source>
        <strain evidence="3">csc3.9</strain>
    </source>
</reference>
<evidence type="ECO:0008006" key="4">
    <source>
        <dbReference type="Google" id="ProtNLM"/>
    </source>
</evidence>
<keyword evidence="1" id="KW-1133">Transmembrane helix</keyword>
<feature type="transmembrane region" description="Helical" evidence="1">
    <location>
        <begin position="155"/>
        <end position="176"/>
    </location>
</feature>
<dbReference type="RefSeq" id="WP_198569416.1">
    <property type="nucleotide sequence ID" value="NZ_CP066167.1"/>
</dbReference>